<name>A0A6C0I3V6_9ZZZZ</name>
<reference evidence="2" key="1">
    <citation type="journal article" date="2020" name="Nature">
        <title>Giant virus diversity and host interactions through global metagenomics.</title>
        <authorList>
            <person name="Schulz F."/>
            <person name="Roux S."/>
            <person name="Paez-Espino D."/>
            <person name="Jungbluth S."/>
            <person name="Walsh D.A."/>
            <person name="Denef V.J."/>
            <person name="McMahon K.D."/>
            <person name="Konstantinidis K.T."/>
            <person name="Eloe-Fadrosh E.A."/>
            <person name="Kyrpides N.C."/>
            <person name="Woyke T."/>
        </authorList>
    </citation>
    <scope>NUCLEOTIDE SEQUENCE</scope>
    <source>
        <strain evidence="2">GVMAG-M-3300023184-18</strain>
    </source>
</reference>
<organism evidence="2">
    <name type="scientific">viral metagenome</name>
    <dbReference type="NCBI Taxonomy" id="1070528"/>
    <lineage>
        <taxon>unclassified sequences</taxon>
        <taxon>metagenomes</taxon>
        <taxon>organismal metagenomes</taxon>
    </lineage>
</organism>
<evidence type="ECO:0000256" key="1">
    <source>
        <dbReference type="SAM" id="MobiDB-lite"/>
    </source>
</evidence>
<feature type="compositionally biased region" description="Basic residues" evidence="1">
    <location>
        <begin position="1"/>
        <end position="29"/>
    </location>
</feature>
<protein>
    <submittedName>
        <fullName evidence="2">Uncharacterized protein</fullName>
    </submittedName>
</protein>
<feature type="region of interest" description="Disordered" evidence="1">
    <location>
        <begin position="1"/>
        <end position="42"/>
    </location>
</feature>
<sequence>MSHCKTKTQKRQQKNRSRRQRGRYSRRNQRGGSLILSPAHYSNQNNSHFSGIGFTDPQGAVTGCTGSTSGVAALKGADIYTTIGGITKPIAAMNGGGRGRKRILNKDMKPFHKSMDKEMKKLHKSMRHGRGRMQRGGSVNNTNGYSVGGVHLKPSLSGIANNYHTAYDSCKG</sequence>
<dbReference type="AlphaFoldDB" id="A0A6C0I3V6"/>
<dbReference type="EMBL" id="MN740080">
    <property type="protein sequence ID" value="QHT87057.1"/>
    <property type="molecule type" value="Genomic_DNA"/>
</dbReference>
<accession>A0A6C0I3V6</accession>
<evidence type="ECO:0000313" key="2">
    <source>
        <dbReference type="EMBL" id="QHT87057.1"/>
    </source>
</evidence>
<proteinExistence type="predicted"/>